<keyword evidence="3" id="KW-1185">Reference proteome</keyword>
<sequence>MKYIRKEFKDRDFLRIRDFLKNSCQHTPFRKNWLIDRWIFNRYWGQIMHDTFHTWPETVGLWEDENDDIVAIVNSEGDRIGRKTGAAFFQLADKEFSNEFLNELVDHAEKKLALQNESGWSIALRVNEDSWQLKEILRNRDYMLLEWREAMSSMNLADEFKAELPDGFRIVDANEINDYQKGFAHGRAFGYYKQDISDDDDAERCFRSLRKAPGYLPELDLAIVDQYDEVASFANVWYDELNQIGILEPVGTIPKYRKMGLGRAVIYEGIDRVKKKGADKMYVGSDQQFYLSIGFLVEYSKEIWQKDFI</sequence>
<dbReference type="CDD" id="cd04301">
    <property type="entry name" value="NAT_SF"/>
    <property type="match status" value="1"/>
</dbReference>
<dbReference type="RefSeq" id="WP_074108243.1">
    <property type="nucleotide sequence ID" value="NZ_LVWI01000050.1"/>
</dbReference>
<dbReference type="EMBL" id="LVWI01000050">
    <property type="protein sequence ID" value="OKP84841.1"/>
    <property type="molecule type" value="Genomic_DNA"/>
</dbReference>
<evidence type="ECO:0000259" key="1">
    <source>
        <dbReference type="PROSITE" id="PS51186"/>
    </source>
</evidence>
<dbReference type="InterPro" id="IPR016181">
    <property type="entry name" value="Acyl_CoA_acyltransferase"/>
</dbReference>
<name>A0ABX3EP23_9BACL</name>
<dbReference type="Proteomes" id="UP000186058">
    <property type="component" value="Unassembled WGS sequence"/>
</dbReference>
<dbReference type="SUPFAM" id="SSF55729">
    <property type="entry name" value="Acyl-CoA N-acyltransferases (Nat)"/>
    <property type="match status" value="1"/>
</dbReference>
<dbReference type="Pfam" id="PF00583">
    <property type="entry name" value="Acetyltransf_1"/>
    <property type="match status" value="1"/>
</dbReference>
<organism evidence="2 3">
    <name type="scientific">Paenibacillus helianthi</name>
    <dbReference type="NCBI Taxonomy" id="1349432"/>
    <lineage>
        <taxon>Bacteria</taxon>
        <taxon>Bacillati</taxon>
        <taxon>Bacillota</taxon>
        <taxon>Bacilli</taxon>
        <taxon>Bacillales</taxon>
        <taxon>Paenibacillaceae</taxon>
        <taxon>Paenibacillus</taxon>
    </lineage>
</organism>
<dbReference type="InterPro" id="IPR000182">
    <property type="entry name" value="GNAT_dom"/>
</dbReference>
<comment type="caution">
    <text evidence="2">The sequence shown here is derived from an EMBL/GenBank/DDBJ whole genome shotgun (WGS) entry which is preliminary data.</text>
</comment>
<gene>
    <name evidence="2" type="ORF">A3844_18835</name>
</gene>
<evidence type="ECO:0000313" key="3">
    <source>
        <dbReference type="Proteomes" id="UP000186058"/>
    </source>
</evidence>
<protein>
    <recommendedName>
        <fullName evidence="1">N-acetyltransferase domain-containing protein</fullName>
    </recommendedName>
</protein>
<dbReference type="PROSITE" id="PS51186">
    <property type="entry name" value="GNAT"/>
    <property type="match status" value="1"/>
</dbReference>
<proteinExistence type="predicted"/>
<dbReference type="Gene3D" id="3.40.630.30">
    <property type="match status" value="1"/>
</dbReference>
<feature type="domain" description="N-acetyltransferase" evidence="1">
    <location>
        <begin position="166"/>
        <end position="309"/>
    </location>
</feature>
<accession>A0ABX3EP23</accession>
<evidence type="ECO:0000313" key="2">
    <source>
        <dbReference type="EMBL" id="OKP84841.1"/>
    </source>
</evidence>
<reference evidence="2 3" key="1">
    <citation type="submission" date="2016-03" db="EMBL/GenBank/DDBJ databases">
        <authorList>
            <person name="Sant'Anna F.H."/>
            <person name="Ambrosini A."/>
            <person name="Souza R."/>
            <person name="Bach E."/>
            <person name="Fernandes G."/>
            <person name="Balsanelli E."/>
            <person name="Baura V.A."/>
            <person name="Souza E.M."/>
            <person name="Passaglia L."/>
        </authorList>
    </citation>
    <scope>NUCLEOTIDE SEQUENCE [LARGE SCALE GENOMIC DNA]</scope>
    <source>
        <strain evidence="2 3">P26E</strain>
    </source>
</reference>